<evidence type="ECO:0000256" key="3">
    <source>
        <dbReference type="SAM" id="MobiDB-lite"/>
    </source>
</evidence>
<feature type="transmembrane region" description="Helical" evidence="4">
    <location>
        <begin position="384"/>
        <end position="402"/>
    </location>
</feature>
<keyword evidence="7" id="KW-0378">Hydrolase</keyword>
<gene>
    <name evidence="7" type="ORF">AB4566_04265</name>
</gene>
<feature type="signal peptide" evidence="5">
    <location>
        <begin position="1"/>
        <end position="21"/>
    </location>
</feature>
<evidence type="ECO:0000256" key="1">
    <source>
        <dbReference type="ARBA" id="ARBA00007664"/>
    </source>
</evidence>
<keyword evidence="8" id="KW-1185">Reference proteome</keyword>
<evidence type="ECO:0000256" key="4">
    <source>
        <dbReference type="SAM" id="Phobius"/>
    </source>
</evidence>
<accession>A0ABV4N858</accession>
<dbReference type="PROSITE" id="PS00134">
    <property type="entry name" value="TRYPSIN_HIS"/>
    <property type="match status" value="1"/>
</dbReference>
<comment type="similarity">
    <text evidence="1">Belongs to the peptidase S1 family.</text>
</comment>
<proteinExistence type="inferred from homology"/>
<dbReference type="Proteomes" id="UP001570417">
    <property type="component" value="Unassembled WGS sequence"/>
</dbReference>
<dbReference type="InterPro" id="IPR001314">
    <property type="entry name" value="Peptidase_S1A"/>
</dbReference>
<dbReference type="SMART" id="SM00020">
    <property type="entry name" value="Tryp_SPc"/>
    <property type="match status" value="1"/>
</dbReference>
<organism evidence="7 8">
    <name type="scientific">Vibrio gallaecicus</name>
    <dbReference type="NCBI Taxonomy" id="552386"/>
    <lineage>
        <taxon>Bacteria</taxon>
        <taxon>Pseudomonadati</taxon>
        <taxon>Pseudomonadota</taxon>
        <taxon>Gammaproteobacteria</taxon>
        <taxon>Vibrionales</taxon>
        <taxon>Vibrionaceae</taxon>
        <taxon>Vibrio</taxon>
    </lineage>
</organism>
<keyword evidence="2" id="KW-1015">Disulfide bond</keyword>
<feature type="region of interest" description="Disordered" evidence="3">
    <location>
        <begin position="311"/>
        <end position="386"/>
    </location>
</feature>
<dbReference type="Pfam" id="PF00089">
    <property type="entry name" value="Trypsin"/>
    <property type="match status" value="1"/>
</dbReference>
<dbReference type="SUPFAM" id="SSF50494">
    <property type="entry name" value="Trypsin-like serine proteases"/>
    <property type="match status" value="1"/>
</dbReference>
<dbReference type="InterPro" id="IPR043504">
    <property type="entry name" value="Peptidase_S1_PA_chymotrypsin"/>
</dbReference>
<dbReference type="InterPro" id="IPR009003">
    <property type="entry name" value="Peptidase_S1_PA"/>
</dbReference>
<evidence type="ECO:0000313" key="8">
    <source>
        <dbReference type="Proteomes" id="UP001570417"/>
    </source>
</evidence>
<dbReference type="PRINTS" id="PR00722">
    <property type="entry name" value="CHYMOTRYPSIN"/>
</dbReference>
<feature type="domain" description="Peptidase S1" evidence="6">
    <location>
        <begin position="31"/>
        <end position="301"/>
    </location>
</feature>
<dbReference type="PANTHER" id="PTHR24276">
    <property type="entry name" value="POLYSERASE-RELATED"/>
    <property type="match status" value="1"/>
</dbReference>
<dbReference type="NCBIfam" id="TIGR03501">
    <property type="entry name" value="GlyGly_CTERM"/>
    <property type="match status" value="1"/>
</dbReference>
<keyword evidence="4" id="KW-1133">Transmembrane helix</keyword>
<evidence type="ECO:0000256" key="2">
    <source>
        <dbReference type="ARBA" id="ARBA00023157"/>
    </source>
</evidence>
<dbReference type="RefSeq" id="WP_372265033.1">
    <property type="nucleotide sequence ID" value="NZ_JBFRUW010000006.1"/>
</dbReference>
<evidence type="ECO:0000259" key="6">
    <source>
        <dbReference type="PROSITE" id="PS50240"/>
    </source>
</evidence>
<feature type="chain" id="PRO_5046240067" evidence="5">
    <location>
        <begin position="22"/>
        <end position="406"/>
    </location>
</feature>
<protein>
    <submittedName>
        <fullName evidence="7">Trypsin-like serine protease</fullName>
        <ecNumber evidence="7">3.4.21.-</ecNumber>
    </submittedName>
</protein>
<evidence type="ECO:0000313" key="7">
    <source>
        <dbReference type="EMBL" id="MFA0567483.1"/>
    </source>
</evidence>
<sequence>MKKINTIPMLLTTMCFSAGIAAGQAIPEAYVIGGDDADVSKFKSYAQLRLEQGQASSQFCGGSILSDTLILTAAHCLYYQTSAPVYNVPGNTSSGIQRAAVYAPIDKHSLKILVKNPTRDVNQSELKAVKNFYANPNFKFKHQALGFTLADERIYDIAIIELQTPINPIDNVESITLPFDKEYDVPDTMLDMVGLGYAKEDNGFITYIPDVLQYGQTKLLGDDTCYVSGYAHIDKLICTIHPDYNRGDYGVTGQGDSGGPLFYNHSNGQQIQVGIVNSGSSVHSNFTELIHYQDWINDVINNEGYNPGSPLVYDKNLDTSNYHSVGDQAPEPTPAPVPTPEPEPTPDPVPTPEPEPTPDPVPTPDPTPALEPQPAPALNSGGSSGGSIGFLSVLGLFGLGLYRKRK</sequence>
<comment type="caution">
    <text evidence="7">The sequence shown here is derived from an EMBL/GenBank/DDBJ whole genome shotgun (WGS) entry which is preliminary data.</text>
</comment>
<dbReference type="InterPro" id="IPR018114">
    <property type="entry name" value="TRYPSIN_HIS"/>
</dbReference>
<keyword evidence="4" id="KW-0812">Transmembrane</keyword>
<dbReference type="Gene3D" id="2.40.10.10">
    <property type="entry name" value="Trypsin-like serine proteases"/>
    <property type="match status" value="1"/>
</dbReference>
<dbReference type="EMBL" id="JBFRUW010000006">
    <property type="protein sequence ID" value="MFA0567483.1"/>
    <property type="molecule type" value="Genomic_DNA"/>
</dbReference>
<dbReference type="PANTHER" id="PTHR24276:SF98">
    <property type="entry name" value="FI18310P1-RELATED"/>
    <property type="match status" value="1"/>
</dbReference>
<dbReference type="InterPro" id="IPR020008">
    <property type="entry name" value="GlyGly_CTERM"/>
</dbReference>
<dbReference type="GO" id="GO:0016787">
    <property type="term" value="F:hydrolase activity"/>
    <property type="evidence" value="ECO:0007669"/>
    <property type="project" value="UniProtKB-KW"/>
</dbReference>
<keyword evidence="5" id="KW-0732">Signal</keyword>
<dbReference type="PROSITE" id="PS50240">
    <property type="entry name" value="TRYPSIN_DOM"/>
    <property type="match status" value="1"/>
</dbReference>
<dbReference type="InterPro" id="IPR050430">
    <property type="entry name" value="Peptidase_S1"/>
</dbReference>
<keyword evidence="4" id="KW-0472">Membrane</keyword>
<feature type="compositionally biased region" description="Pro residues" evidence="3">
    <location>
        <begin position="331"/>
        <end position="375"/>
    </location>
</feature>
<name>A0ABV4N858_9VIBR</name>
<dbReference type="InterPro" id="IPR001254">
    <property type="entry name" value="Trypsin_dom"/>
</dbReference>
<dbReference type="EC" id="3.4.21.-" evidence="7"/>
<evidence type="ECO:0000256" key="5">
    <source>
        <dbReference type="SAM" id="SignalP"/>
    </source>
</evidence>
<reference evidence="7 8" key="1">
    <citation type="journal article" date="2024" name="ISME J.">
        <title>Tailless and filamentous prophages are predominant in marine Vibrio.</title>
        <authorList>
            <person name="Steensen K."/>
            <person name="Seneca J."/>
            <person name="Bartlau N."/>
            <person name="Yu X.A."/>
            <person name="Hussain F.A."/>
            <person name="Polz M.F."/>
        </authorList>
    </citation>
    <scope>NUCLEOTIDE SEQUENCE [LARGE SCALE GENOMIC DNA]</scope>
    <source>
        <strain evidence="7 8">10N.222.51.A1</strain>
    </source>
</reference>